<gene>
    <name evidence="5" type="ORF">BCR34DRAFT_604476</name>
</gene>
<sequence length="1356" mass="154147">MSTYSATNDLKIFQEARDSFLNSLSPNERSLVSPCQDSEELLKSLKSLDKISKNHRGFQKAVGKVKRFCDRLEPYFEAIGWFVQSHAEFAAIAWGAIRLIASNFSTFFDKLANTLDRLGFELPVYSSLTEFWRQENIQPSSRIREALCKVYKDLFLFFQATARIFLRKDGNSRNTSLIVLDLFWKPYDARFKDLEESMNLHREVLSAYLDLETLKHGVQSNAAASQAVEEAAEARLKIAEVQLTLEQTRETSKRTAEQVERAYRDSVLDRIRRWIVAPGFVDALERAQDAREDGTATWLFDKPGFQSWMKVQNTRTAPSKFGVNALWVQGNPGCGKTVLAASAVDEMANLSHTRVCYYFFHYQSSSNNAISAYRALLAQIIQRSLTDQTLLDHFVLSMSEHSTGQSVASGDELLDLLRFCLQHVKDDAVLILDGIDECDEAARFVKGILQATERTSARILIFSRPNVPALNESVSPANFFHIGRSTSKDIQRFFSRKLKNLVDLELLPRRLSQTTLIDRLMLGADGMFLWAHLMVEYLNSSALQPLTRIEIIMSINLPEGLDDMYSRIWNLIYRGRKVEQNLARWIIKWLSVAKRPMTSKELQESTQVIDQHVRSKQDFPNFNRAVIEACASLVECSMVEDPRYDEPVPSFRFIHLSAQEYFTGTNENADGRISIAESHLEIARGCLQYLTFCIPAQPLSGETGRDAILKDLEEAFPLYRYALTYWLDHLLELALKPLHAGISSAITGSNESAWQILHRVFSDFMSQRRVQMAWIEASYLFQEGVNFEALGKWARWAISTENPMRKIAEPYQQTYHDALEHSEYLEELHSVWGRQLKKSPVCIWEEVTAFTPSRLLPQTDTTRVDTLMAGSPTSQNVSSRHLCKISEVDASGTLVGVLSIWPSRLYELGSQKTQHQHSGPDFESRDRCTGWFARYEIWSIADDPSKIVNLDIPLDSSEVRLQMRQSGWSEKSLNRGYANDSTEMKLQFPLSISPDVRSFTILRSVFMLDEMTGLDLELRSAIITMDFNQRLFTNWMNASDNTSLDEGSTRDLLYEYLYWTYFSPDGRFLFFIDNEFAEPSVIAVFEIRKADVLSISLLSSQTIDVTGFNERNSGFSVSFHPTKPLVTFVVADTLHLWAFRHETPASLCRLQNTNFHFVPEITFSNNGAHIVIKDTPSGPPTVLPFQSLPAELLEILSKGDGCSPASNTKSLIAGLTDSDTMIRSSFAGAITSNDRIISAERSIENVTITLWPPKSDPKPSSAKKFELTKLPSWEGMDQSSLSIKLPRNKGELVKIILNKAASRWSDFSKDPAQERFPAVISRHPSNIKDISTNRKRRLQDREEDSVPNIKEDRDDL</sequence>
<evidence type="ECO:0000313" key="5">
    <source>
        <dbReference type="EMBL" id="ORY05553.1"/>
    </source>
</evidence>
<keyword evidence="2" id="KW-0175">Coiled coil</keyword>
<evidence type="ECO:0000259" key="4">
    <source>
        <dbReference type="PROSITE" id="PS50837"/>
    </source>
</evidence>
<keyword evidence="6" id="KW-1185">Reference proteome</keyword>
<feature type="region of interest" description="Disordered" evidence="3">
    <location>
        <begin position="1315"/>
        <end position="1356"/>
    </location>
</feature>
<dbReference type="InterPro" id="IPR027417">
    <property type="entry name" value="P-loop_NTPase"/>
</dbReference>
<dbReference type="SUPFAM" id="SSF82171">
    <property type="entry name" value="DPP6 N-terminal domain-like"/>
    <property type="match status" value="1"/>
</dbReference>
<feature type="coiled-coil region" evidence="2">
    <location>
        <begin position="224"/>
        <end position="251"/>
    </location>
</feature>
<dbReference type="PANTHER" id="PTHR10039:SF14">
    <property type="entry name" value="NACHT DOMAIN-CONTAINING PROTEIN"/>
    <property type="match status" value="1"/>
</dbReference>
<evidence type="ECO:0000313" key="6">
    <source>
        <dbReference type="Proteomes" id="UP000193144"/>
    </source>
</evidence>
<evidence type="ECO:0000256" key="2">
    <source>
        <dbReference type="SAM" id="Coils"/>
    </source>
</evidence>
<dbReference type="Gene3D" id="3.40.50.300">
    <property type="entry name" value="P-loop containing nucleotide triphosphate hydrolases"/>
    <property type="match status" value="1"/>
</dbReference>
<dbReference type="Proteomes" id="UP000193144">
    <property type="component" value="Unassembled WGS sequence"/>
</dbReference>
<keyword evidence="1" id="KW-0677">Repeat</keyword>
<reference evidence="5 6" key="1">
    <citation type="submission" date="2016-07" db="EMBL/GenBank/DDBJ databases">
        <title>Pervasive Adenine N6-methylation of Active Genes in Fungi.</title>
        <authorList>
            <consortium name="DOE Joint Genome Institute"/>
            <person name="Mondo S.J."/>
            <person name="Dannebaum R.O."/>
            <person name="Kuo R.C."/>
            <person name="Labutti K."/>
            <person name="Haridas S."/>
            <person name="Kuo A."/>
            <person name="Salamov A."/>
            <person name="Ahrendt S.R."/>
            <person name="Lipzen A."/>
            <person name="Sullivan W."/>
            <person name="Andreopoulos W.B."/>
            <person name="Clum A."/>
            <person name="Lindquist E."/>
            <person name="Daum C."/>
            <person name="Ramamoorthy G.K."/>
            <person name="Gryganskyi A."/>
            <person name="Culley D."/>
            <person name="Magnuson J.K."/>
            <person name="James T.Y."/>
            <person name="O'Malley M.A."/>
            <person name="Stajich J.E."/>
            <person name="Spatafora J.W."/>
            <person name="Visel A."/>
            <person name="Grigoriev I.V."/>
        </authorList>
    </citation>
    <scope>NUCLEOTIDE SEQUENCE [LARGE SCALE GENOMIC DNA]</scope>
    <source>
        <strain evidence="5 6">CBS 115471</strain>
    </source>
</reference>
<name>A0A1Y1Z5M0_9PLEO</name>
<dbReference type="InterPro" id="IPR056884">
    <property type="entry name" value="NPHP3-like_N"/>
</dbReference>
<proteinExistence type="predicted"/>
<dbReference type="OrthoDB" id="5389400at2759"/>
<accession>A0A1Y1Z5M0</accession>
<dbReference type="PROSITE" id="PS50837">
    <property type="entry name" value="NACHT"/>
    <property type="match status" value="1"/>
</dbReference>
<protein>
    <recommendedName>
        <fullName evidence="4">NACHT domain-containing protein</fullName>
    </recommendedName>
</protein>
<dbReference type="InterPro" id="IPR007111">
    <property type="entry name" value="NACHT_NTPase"/>
</dbReference>
<dbReference type="SUPFAM" id="SSF52540">
    <property type="entry name" value="P-loop containing nucleoside triphosphate hydrolases"/>
    <property type="match status" value="1"/>
</dbReference>
<organism evidence="5 6">
    <name type="scientific">Clohesyomyces aquaticus</name>
    <dbReference type="NCBI Taxonomy" id="1231657"/>
    <lineage>
        <taxon>Eukaryota</taxon>
        <taxon>Fungi</taxon>
        <taxon>Dikarya</taxon>
        <taxon>Ascomycota</taxon>
        <taxon>Pezizomycotina</taxon>
        <taxon>Dothideomycetes</taxon>
        <taxon>Pleosporomycetidae</taxon>
        <taxon>Pleosporales</taxon>
        <taxon>Lindgomycetaceae</taxon>
        <taxon>Clohesyomyces</taxon>
    </lineage>
</organism>
<comment type="caution">
    <text evidence="5">The sequence shown here is derived from an EMBL/GenBank/DDBJ whole genome shotgun (WGS) entry which is preliminary data.</text>
</comment>
<feature type="domain" description="NACHT" evidence="4">
    <location>
        <begin position="324"/>
        <end position="466"/>
    </location>
</feature>
<dbReference type="PANTHER" id="PTHR10039">
    <property type="entry name" value="AMELOGENIN"/>
    <property type="match status" value="1"/>
</dbReference>
<dbReference type="Pfam" id="PF24809">
    <property type="entry name" value="DUF7708"/>
    <property type="match status" value="1"/>
</dbReference>
<dbReference type="Pfam" id="PF24883">
    <property type="entry name" value="NPHP3_N"/>
    <property type="match status" value="1"/>
</dbReference>
<evidence type="ECO:0000256" key="3">
    <source>
        <dbReference type="SAM" id="MobiDB-lite"/>
    </source>
</evidence>
<evidence type="ECO:0000256" key="1">
    <source>
        <dbReference type="ARBA" id="ARBA00022737"/>
    </source>
</evidence>
<dbReference type="EMBL" id="MCFA01000124">
    <property type="protein sequence ID" value="ORY05553.1"/>
    <property type="molecule type" value="Genomic_DNA"/>
</dbReference>
<dbReference type="STRING" id="1231657.A0A1Y1Z5M0"/>
<dbReference type="InterPro" id="IPR056125">
    <property type="entry name" value="DUF7708"/>
</dbReference>